<dbReference type="Proteomes" id="UP000014200">
    <property type="component" value="Unassembled WGS sequence"/>
</dbReference>
<evidence type="ECO:0008006" key="3">
    <source>
        <dbReference type="Google" id="ProtNLM"/>
    </source>
</evidence>
<sequence>MKISMIYPLLSAKVEKKNRTKQGLDEIICWLIGYDRKGLQEQLDKEACYLF</sequence>
<dbReference type="Gene3D" id="1.10.8.290">
    <property type="entry name" value="uncharacterized protein sp1917 domain"/>
    <property type="match status" value="1"/>
</dbReference>
<dbReference type="InterPro" id="IPR023204">
    <property type="entry name" value="SP1917_dom_sf"/>
</dbReference>
<name>R9I594_9BACT</name>
<dbReference type="AlphaFoldDB" id="R9I594"/>
<accession>R9I594</accession>
<protein>
    <recommendedName>
        <fullName evidence="3">DUF2200 family protein</fullName>
    </recommendedName>
</protein>
<evidence type="ECO:0000313" key="2">
    <source>
        <dbReference type="Proteomes" id="UP000014200"/>
    </source>
</evidence>
<dbReference type="Pfam" id="PF09966">
    <property type="entry name" value="DUF2200"/>
    <property type="match status" value="1"/>
</dbReference>
<dbReference type="HOGENOM" id="CLU_3095605_0_0_10"/>
<dbReference type="STRING" id="1235788.C802_03073"/>
<dbReference type="InterPro" id="IPR014580">
    <property type="entry name" value="UCP033199"/>
</dbReference>
<gene>
    <name evidence="1" type="ORF">C802_03073</name>
</gene>
<organism evidence="1 2">
    <name type="scientific">Phocaeicola sartorii</name>
    <dbReference type="NCBI Taxonomy" id="671267"/>
    <lineage>
        <taxon>Bacteria</taxon>
        <taxon>Pseudomonadati</taxon>
        <taxon>Bacteroidota</taxon>
        <taxon>Bacteroidia</taxon>
        <taxon>Bacteroidales</taxon>
        <taxon>Bacteroidaceae</taxon>
        <taxon>Phocaeicola</taxon>
    </lineage>
</organism>
<reference evidence="1 2" key="1">
    <citation type="submission" date="2013-04" db="EMBL/GenBank/DDBJ databases">
        <title>The Genome Sequence of Bacteroides massiliensis dnLKV3.</title>
        <authorList>
            <consortium name="The Broad Institute Genomics Platform"/>
            <consortium name="The Broad Institute Genome Sequencing Center for Infectious Disease"/>
            <person name="Earl A."/>
            <person name="Xavier R."/>
            <person name="Kuhn K."/>
            <person name="Stappenbeck T."/>
            <person name="Walker B."/>
            <person name="Young S."/>
            <person name="Zeng Q."/>
            <person name="Gargeya S."/>
            <person name="Fitzgerald M."/>
            <person name="Haas B."/>
            <person name="Abouelleil A."/>
            <person name="Allen A.W."/>
            <person name="Alvarado L."/>
            <person name="Arachchi H.M."/>
            <person name="Berlin A.M."/>
            <person name="Chapman S.B."/>
            <person name="Gainer-Dewar J."/>
            <person name="Goldberg J."/>
            <person name="Griggs A."/>
            <person name="Gujja S."/>
            <person name="Hansen M."/>
            <person name="Howarth C."/>
            <person name="Imamovic A."/>
            <person name="Ireland A."/>
            <person name="Larimer J."/>
            <person name="McCowan C."/>
            <person name="Murphy C."/>
            <person name="Pearson M."/>
            <person name="Poon T.W."/>
            <person name="Priest M."/>
            <person name="Roberts A."/>
            <person name="Saif S."/>
            <person name="Shea T."/>
            <person name="Sisk P."/>
            <person name="Sykes S."/>
            <person name="Wortman J."/>
            <person name="Nusbaum C."/>
            <person name="Birren B."/>
        </authorList>
    </citation>
    <scope>NUCLEOTIDE SEQUENCE [LARGE SCALE GENOMIC DNA]</scope>
    <source>
        <strain evidence="2">dnLKV3</strain>
    </source>
</reference>
<keyword evidence="2" id="KW-1185">Reference proteome</keyword>
<dbReference type="EMBL" id="ASSP01000018">
    <property type="protein sequence ID" value="EOS11359.1"/>
    <property type="molecule type" value="Genomic_DNA"/>
</dbReference>
<dbReference type="PATRIC" id="fig|1235788.3.peg.3158"/>
<proteinExistence type="predicted"/>
<evidence type="ECO:0000313" key="1">
    <source>
        <dbReference type="EMBL" id="EOS11359.1"/>
    </source>
</evidence>
<comment type="caution">
    <text evidence="1">The sequence shown here is derived from an EMBL/GenBank/DDBJ whole genome shotgun (WGS) entry which is preliminary data.</text>
</comment>